<dbReference type="SUPFAM" id="SSF50151">
    <property type="entry name" value="SacY-like RNA-binding domain"/>
    <property type="match status" value="1"/>
</dbReference>
<dbReference type="InterPro" id="IPR036650">
    <property type="entry name" value="CAT_RNA-bd_dom_sf"/>
</dbReference>
<dbReference type="AlphaFoldDB" id="A0AAN0K788"/>
<evidence type="ECO:0000313" key="3">
    <source>
        <dbReference type="EMBL" id="BEH02716.1"/>
    </source>
</evidence>
<name>A0AAN0K788_9ACTN</name>
<evidence type="ECO:0000313" key="4">
    <source>
        <dbReference type="Proteomes" id="UP001431656"/>
    </source>
</evidence>
<dbReference type="InterPro" id="IPR036634">
    <property type="entry name" value="PRD_sf"/>
</dbReference>
<dbReference type="EMBL" id="AP028056">
    <property type="protein sequence ID" value="BEH02716.1"/>
    <property type="molecule type" value="Genomic_DNA"/>
</dbReference>
<dbReference type="PANTHER" id="PTHR30185">
    <property type="entry name" value="CRYPTIC BETA-GLUCOSIDE BGL OPERON ANTITERMINATOR"/>
    <property type="match status" value="1"/>
</dbReference>
<protein>
    <submittedName>
        <fullName evidence="3">PRD domain-containing protein</fullName>
    </submittedName>
</protein>
<feature type="domain" description="PRD" evidence="2">
    <location>
        <begin position="65"/>
        <end position="170"/>
    </location>
</feature>
<dbReference type="PROSITE" id="PS51372">
    <property type="entry name" value="PRD_2"/>
    <property type="match status" value="2"/>
</dbReference>
<dbReference type="RefSeq" id="WP_286264592.1">
    <property type="nucleotide sequence ID" value="NZ_AP028056.1"/>
</dbReference>
<evidence type="ECO:0000256" key="1">
    <source>
        <dbReference type="ARBA" id="ARBA00022737"/>
    </source>
</evidence>
<sequence>MEIRKVLNNNVVLATDSDGSQVILTGRGLGFQKSAGQQVDASKIVQVFTPTSREDYVTLRDFLVDISPEYVGLARMIVDAAEAAWQTTFPQALIVALADHLVFAVKRAETGTVTAHPLKAEVSHLFPNEYQLAQRSVAMAREQGHLPLSDEDAVAITLHFVNALAFATSDLSKTFAMTEILAQVFDVLESAYDRDFATEDVNTARFITHLRYFFARAASGQQLSEQPHAFNTSVRDSFPEAAQAAQKVRAVLELRLGTTLTEDAATYLILHIARLTGNLRKDPR</sequence>
<dbReference type="KEGG" id="broo:brsh051_19970"/>
<dbReference type="SUPFAM" id="SSF63520">
    <property type="entry name" value="PTS-regulatory domain, PRD"/>
    <property type="match status" value="2"/>
</dbReference>
<reference evidence="3" key="1">
    <citation type="journal article" date="2024" name="Int. J. Syst. Evol. Microbiol.">
        <title>Brooklawnia propionicigenes sp. nov., a facultatively anaerobic, propionate-producing bacterium isolated from a methanogenic reactor treating waste from cattle farms.</title>
        <authorList>
            <person name="Akita Y."/>
            <person name="Ueki A."/>
            <person name="Tonouchi A."/>
            <person name="Sugawara Y."/>
            <person name="Honma S."/>
            <person name="Kaku N."/>
            <person name="Ueki K."/>
        </authorList>
    </citation>
    <scope>NUCLEOTIDE SEQUENCE</scope>
    <source>
        <strain evidence="3">SH051</strain>
    </source>
</reference>
<evidence type="ECO:0000259" key="2">
    <source>
        <dbReference type="PROSITE" id="PS51372"/>
    </source>
</evidence>
<proteinExistence type="predicted"/>
<keyword evidence="1" id="KW-0677">Repeat</keyword>
<dbReference type="Gene3D" id="2.30.24.10">
    <property type="entry name" value="CAT RNA-binding domain"/>
    <property type="match status" value="1"/>
</dbReference>
<dbReference type="Pfam" id="PF00874">
    <property type="entry name" value="PRD"/>
    <property type="match status" value="2"/>
</dbReference>
<dbReference type="InterPro" id="IPR050661">
    <property type="entry name" value="BglG_antiterminators"/>
</dbReference>
<dbReference type="Proteomes" id="UP001431656">
    <property type="component" value="Chromosome"/>
</dbReference>
<feature type="domain" description="PRD" evidence="2">
    <location>
        <begin position="172"/>
        <end position="282"/>
    </location>
</feature>
<dbReference type="Pfam" id="PF03123">
    <property type="entry name" value="CAT_RBD"/>
    <property type="match status" value="1"/>
</dbReference>
<accession>A0AAN0K788</accession>
<organism evidence="3 4">
    <name type="scientific">Brooklawnia propionicigenes</name>
    <dbReference type="NCBI Taxonomy" id="3041175"/>
    <lineage>
        <taxon>Bacteria</taxon>
        <taxon>Bacillati</taxon>
        <taxon>Actinomycetota</taxon>
        <taxon>Actinomycetes</taxon>
        <taxon>Propionibacteriales</taxon>
        <taxon>Propionibacteriaceae</taxon>
        <taxon>Brooklawnia</taxon>
    </lineage>
</organism>
<keyword evidence="4" id="KW-1185">Reference proteome</keyword>
<dbReference type="SMART" id="SM01061">
    <property type="entry name" value="CAT_RBD"/>
    <property type="match status" value="1"/>
</dbReference>
<dbReference type="Gene3D" id="1.10.1790.10">
    <property type="entry name" value="PRD domain"/>
    <property type="match status" value="2"/>
</dbReference>
<dbReference type="PANTHER" id="PTHR30185:SF15">
    <property type="entry name" value="CRYPTIC BETA-GLUCOSIDE BGL OPERON ANTITERMINATOR"/>
    <property type="match status" value="1"/>
</dbReference>
<dbReference type="InterPro" id="IPR011608">
    <property type="entry name" value="PRD"/>
</dbReference>
<dbReference type="GO" id="GO:0006355">
    <property type="term" value="P:regulation of DNA-templated transcription"/>
    <property type="evidence" value="ECO:0007669"/>
    <property type="project" value="InterPro"/>
</dbReference>
<gene>
    <name evidence="3" type="ORF">brsh051_19970</name>
</gene>
<dbReference type="GO" id="GO:0003723">
    <property type="term" value="F:RNA binding"/>
    <property type="evidence" value="ECO:0007669"/>
    <property type="project" value="InterPro"/>
</dbReference>
<dbReference type="InterPro" id="IPR004341">
    <property type="entry name" value="CAT_RNA-bd_dom"/>
</dbReference>